<proteinExistence type="predicted"/>
<comment type="caution">
    <text evidence="3">The sequence shown here is derived from an EMBL/GenBank/DDBJ whole genome shotgun (WGS) entry which is preliminary data.</text>
</comment>
<dbReference type="RefSeq" id="WP_184304089.1">
    <property type="nucleotide sequence ID" value="NZ_JACHLP010000011.1"/>
</dbReference>
<feature type="signal peptide" evidence="2">
    <location>
        <begin position="1"/>
        <end position="20"/>
    </location>
</feature>
<gene>
    <name evidence="3" type="ORF">HNP55_004364</name>
</gene>
<sequence length="119" mass="13045">MLQRCLVFLLTLCLCWQALAHAGVGVLTAKAQRQQQHELLHFEGLAHHHDEQDGDFHQDESPASNKHSTADAGVFAPALLTEAARPSLLTCSEPPCEFRASKTPQPCLSGPERPPKTRV</sequence>
<keyword evidence="2" id="KW-0732">Signal</keyword>
<protein>
    <submittedName>
        <fullName evidence="3">Uncharacterized protein</fullName>
    </submittedName>
</protein>
<feature type="chain" id="PRO_5032507519" evidence="2">
    <location>
        <begin position="21"/>
        <end position="119"/>
    </location>
</feature>
<evidence type="ECO:0000313" key="4">
    <source>
        <dbReference type="Proteomes" id="UP000562027"/>
    </source>
</evidence>
<evidence type="ECO:0000256" key="1">
    <source>
        <dbReference type="SAM" id="MobiDB-lite"/>
    </source>
</evidence>
<name>A0A840LGS7_9BURK</name>
<dbReference type="EMBL" id="JACHLP010000011">
    <property type="protein sequence ID" value="MBB4845812.1"/>
    <property type="molecule type" value="Genomic_DNA"/>
</dbReference>
<accession>A0A840LGS7</accession>
<evidence type="ECO:0000256" key="2">
    <source>
        <dbReference type="SAM" id="SignalP"/>
    </source>
</evidence>
<dbReference type="Proteomes" id="UP000562027">
    <property type="component" value="Unassembled WGS sequence"/>
</dbReference>
<keyword evidence="4" id="KW-1185">Reference proteome</keyword>
<reference evidence="3 4" key="1">
    <citation type="submission" date="2020-08" db="EMBL/GenBank/DDBJ databases">
        <title>Functional genomics of gut bacteria from endangered species of beetles.</title>
        <authorList>
            <person name="Carlos-Shanley C."/>
        </authorList>
    </citation>
    <scope>NUCLEOTIDE SEQUENCE [LARGE SCALE GENOMIC DNA]</scope>
    <source>
        <strain evidence="3 4">S00239</strain>
    </source>
</reference>
<feature type="region of interest" description="Disordered" evidence="1">
    <location>
        <begin position="40"/>
        <end position="71"/>
    </location>
</feature>
<evidence type="ECO:0000313" key="3">
    <source>
        <dbReference type="EMBL" id="MBB4845812.1"/>
    </source>
</evidence>
<feature type="compositionally biased region" description="Basic and acidic residues" evidence="1">
    <location>
        <begin position="40"/>
        <end position="60"/>
    </location>
</feature>
<feature type="region of interest" description="Disordered" evidence="1">
    <location>
        <begin position="96"/>
        <end position="119"/>
    </location>
</feature>
<dbReference type="AlphaFoldDB" id="A0A840LGS7"/>
<organism evidence="3 4">
    <name type="scientific">Roseateles oligotrophus</name>
    <dbReference type="NCBI Taxonomy" id="1769250"/>
    <lineage>
        <taxon>Bacteria</taxon>
        <taxon>Pseudomonadati</taxon>
        <taxon>Pseudomonadota</taxon>
        <taxon>Betaproteobacteria</taxon>
        <taxon>Burkholderiales</taxon>
        <taxon>Sphaerotilaceae</taxon>
        <taxon>Roseateles</taxon>
    </lineage>
</organism>